<accession>Q01T54</accession>
<protein>
    <submittedName>
        <fullName evidence="1">Uncharacterized protein</fullName>
    </submittedName>
</protein>
<name>Q01T54_SOLUE</name>
<dbReference type="InParanoid" id="Q01T54"/>
<sequence>MSVVDREFSEELTGLMPAVAHRLGGGACAGYIIAVVESNTVELRCNLCGEIVGVVQVGIMEGLLGLDCDEEPSPQDEPED</sequence>
<proteinExistence type="predicted"/>
<dbReference type="EMBL" id="CP000473">
    <property type="protein sequence ID" value="ABJ87166.1"/>
    <property type="molecule type" value="Genomic_DNA"/>
</dbReference>
<gene>
    <name evidence="1" type="ordered locus">Acid_6240</name>
</gene>
<reference evidence="1" key="1">
    <citation type="submission" date="2006-10" db="EMBL/GenBank/DDBJ databases">
        <title>Complete sequence of Solibacter usitatus Ellin6076.</title>
        <authorList>
            <consortium name="US DOE Joint Genome Institute"/>
            <person name="Copeland A."/>
            <person name="Lucas S."/>
            <person name="Lapidus A."/>
            <person name="Barry K."/>
            <person name="Detter J.C."/>
            <person name="Glavina del Rio T."/>
            <person name="Hammon N."/>
            <person name="Israni S."/>
            <person name="Dalin E."/>
            <person name="Tice H."/>
            <person name="Pitluck S."/>
            <person name="Thompson L.S."/>
            <person name="Brettin T."/>
            <person name="Bruce D."/>
            <person name="Han C."/>
            <person name="Tapia R."/>
            <person name="Gilna P."/>
            <person name="Schmutz J."/>
            <person name="Larimer F."/>
            <person name="Land M."/>
            <person name="Hauser L."/>
            <person name="Kyrpides N."/>
            <person name="Mikhailova N."/>
            <person name="Janssen P.H."/>
            <person name="Kuske C.R."/>
            <person name="Richardson P."/>
        </authorList>
    </citation>
    <scope>NUCLEOTIDE SEQUENCE</scope>
    <source>
        <strain evidence="1">Ellin6076</strain>
    </source>
</reference>
<dbReference type="HOGENOM" id="CLU_2587894_0_0_0"/>
<dbReference type="STRING" id="234267.Acid_6240"/>
<organism evidence="1">
    <name type="scientific">Solibacter usitatus (strain Ellin6076)</name>
    <dbReference type="NCBI Taxonomy" id="234267"/>
    <lineage>
        <taxon>Bacteria</taxon>
        <taxon>Pseudomonadati</taxon>
        <taxon>Acidobacteriota</taxon>
        <taxon>Terriglobia</taxon>
        <taxon>Bryobacterales</taxon>
        <taxon>Solibacteraceae</taxon>
        <taxon>Candidatus Solibacter</taxon>
    </lineage>
</organism>
<dbReference type="AlphaFoldDB" id="Q01T54"/>
<evidence type="ECO:0000313" key="1">
    <source>
        <dbReference type="EMBL" id="ABJ87166.1"/>
    </source>
</evidence>
<dbReference type="KEGG" id="sus:Acid_6240"/>